<dbReference type="EMBL" id="QZJW01000004">
    <property type="protein sequence ID" value="RJO62135.1"/>
    <property type="molecule type" value="Genomic_DNA"/>
</dbReference>
<evidence type="ECO:0000256" key="3">
    <source>
        <dbReference type="ARBA" id="ARBA00022777"/>
    </source>
</evidence>
<dbReference type="CDD" id="cd14014">
    <property type="entry name" value="STKc_PknB_like"/>
    <property type="match status" value="1"/>
</dbReference>
<dbReference type="Proteomes" id="UP000285655">
    <property type="component" value="Unassembled WGS sequence"/>
</dbReference>
<evidence type="ECO:0000313" key="7">
    <source>
        <dbReference type="Proteomes" id="UP000285655"/>
    </source>
</evidence>
<organism evidence="6 7">
    <name type="scientific">candidate division WS5 bacterium</name>
    <dbReference type="NCBI Taxonomy" id="2093353"/>
    <lineage>
        <taxon>Bacteria</taxon>
        <taxon>candidate division WS5</taxon>
    </lineage>
</organism>
<evidence type="ECO:0000256" key="2">
    <source>
        <dbReference type="ARBA" id="ARBA00022741"/>
    </source>
</evidence>
<keyword evidence="2" id="KW-0547">Nucleotide-binding</keyword>
<keyword evidence="4" id="KW-0067">ATP-binding</keyword>
<evidence type="ECO:0000256" key="1">
    <source>
        <dbReference type="ARBA" id="ARBA00022679"/>
    </source>
</evidence>
<dbReference type="AlphaFoldDB" id="A0A419DGC0"/>
<evidence type="ECO:0000259" key="5">
    <source>
        <dbReference type="PROSITE" id="PS50011"/>
    </source>
</evidence>
<name>A0A419DGC0_9BACT</name>
<sequence>MAVPLYLEHKKKEVLRIEDYITSNEGVVYEVSDRIRSGGNAVVHRCVDAGNGNEYAIKFNLSFHPNRIERFQQEIEIVKQLNHEQIIKYIDSGLVTGVSTRRGVANKDILFLVMPLAETNLSEFIKINRGRIPHAAYIGQFKGLCEALSELHGIAIHRDIKPENVLLIGETWLISDLGLCKIVPGIDDGITFHGEPIGPKYWMSPEALNNALGNPDEINIKSDIYQLASIFWYVVTGRYPQGIVTKNDWTGPDYLFEPIYKSLHHDPSIRLNDAQELLKALEEA</sequence>
<comment type="caution">
    <text evidence="6">The sequence shown here is derived from an EMBL/GenBank/DDBJ whole genome shotgun (WGS) entry which is preliminary data.</text>
</comment>
<keyword evidence="1" id="KW-0808">Transferase</keyword>
<feature type="domain" description="Protein kinase" evidence="5">
    <location>
        <begin position="29"/>
        <end position="284"/>
    </location>
</feature>
<evidence type="ECO:0000256" key="4">
    <source>
        <dbReference type="ARBA" id="ARBA00022840"/>
    </source>
</evidence>
<reference evidence="6 7" key="1">
    <citation type="journal article" date="2017" name="ISME J.">
        <title>Energy and carbon metabolisms in a deep terrestrial subsurface fluid microbial community.</title>
        <authorList>
            <person name="Momper L."/>
            <person name="Jungbluth S.P."/>
            <person name="Lee M.D."/>
            <person name="Amend J.P."/>
        </authorList>
    </citation>
    <scope>NUCLEOTIDE SEQUENCE [LARGE SCALE GENOMIC DNA]</scope>
    <source>
        <strain evidence="6">SURF_29</strain>
    </source>
</reference>
<dbReference type="InterPro" id="IPR000719">
    <property type="entry name" value="Prot_kinase_dom"/>
</dbReference>
<dbReference type="GO" id="GO:0004674">
    <property type="term" value="F:protein serine/threonine kinase activity"/>
    <property type="evidence" value="ECO:0007669"/>
    <property type="project" value="UniProtKB-KW"/>
</dbReference>
<proteinExistence type="predicted"/>
<dbReference type="InterPro" id="IPR011009">
    <property type="entry name" value="Kinase-like_dom_sf"/>
</dbReference>
<evidence type="ECO:0000313" key="6">
    <source>
        <dbReference type="EMBL" id="RJO62135.1"/>
    </source>
</evidence>
<gene>
    <name evidence="6" type="ORF">C4544_00695</name>
</gene>
<dbReference type="Pfam" id="PF00069">
    <property type="entry name" value="Pkinase"/>
    <property type="match status" value="1"/>
</dbReference>
<dbReference type="SUPFAM" id="SSF56112">
    <property type="entry name" value="Protein kinase-like (PK-like)"/>
    <property type="match status" value="1"/>
</dbReference>
<dbReference type="PROSITE" id="PS50011">
    <property type="entry name" value="PROTEIN_KINASE_DOM"/>
    <property type="match status" value="1"/>
</dbReference>
<accession>A0A419DGC0</accession>
<dbReference type="GO" id="GO:0005524">
    <property type="term" value="F:ATP binding"/>
    <property type="evidence" value="ECO:0007669"/>
    <property type="project" value="UniProtKB-KW"/>
</dbReference>
<keyword evidence="3 6" id="KW-0418">Kinase</keyword>
<dbReference type="SMART" id="SM00220">
    <property type="entry name" value="S_TKc"/>
    <property type="match status" value="1"/>
</dbReference>
<dbReference type="PANTHER" id="PTHR43289">
    <property type="entry name" value="MITOGEN-ACTIVATED PROTEIN KINASE KINASE KINASE 20-RELATED"/>
    <property type="match status" value="1"/>
</dbReference>
<dbReference type="Gene3D" id="1.10.510.10">
    <property type="entry name" value="Transferase(Phosphotransferase) domain 1"/>
    <property type="match status" value="1"/>
</dbReference>
<dbReference type="PANTHER" id="PTHR43289:SF6">
    <property type="entry name" value="SERINE_THREONINE-PROTEIN KINASE NEKL-3"/>
    <property type="match status" value="1"/>
</dbReference>
<protein>
    <submittedName>
        <fullName evidence="6">Serine/threonine protein kinase</fullName>
    </submittedName>
</protein>
<keyword evidence="6" id="KW-0723">Serine/threonine-protein kinase</keyword>